<feature type="region of interest" description="Disordered" evidence="1">
    <location>
        <begin position="307"/>
        <end position="381"/>
    </location>
</feature>
<protein>
    <submittedName>
        <fullName evidence="2">Uncharacterized protein</fullName>
    </submittedName>
</protein>
<feature type="region of interest" description="Disordered" evidence="1">
    <location>
        <begin position="188"/>
        <end position="269"/>
    </location>
</feature>
<feature type="compositionally biased region" description="Basic and acidic residues" evidence="1">
    <location>
        <begin position="192"/>
        <end position="201"/>
    </location>
</feature>
<evidence type="ECO:0000313" key="2">
    <source>
        <dbReference type="EMBL" id="KAL2917516.1"/>
    </source>
</evidence>
<gene>
    <name evidence="2" type="ORF">HK105_202797</name>
</gene>
<feature type="compositionally biased region" description="Polar residues" evidence="1">
    <location>
        <begin position="737"/>
        <end position="750"/>
    </location>
</feature>
<feature type="compositionally biased region" description="Low complexity" evidence="1">
    <location>
        <begin position="307"/>
        <end position="364"/>
    </location>
</feature>
<reference evidence="2 3" key="1">
    <citation type="submission" date="2023-09" db="EMBL/GenBank/DDBJ databases">
        <title>Pangenome analysis of Batrachochytrium dendrobatidis and related Chytrids.</title>
        <authorList>
            <person name="Yacoub M.N."/>
            <person name="Stajich J.E."/>
            <person name="James T.Y."/>
        </authorList>
    </citation>
    <scope>NUCLEOTIDE SEQUENCE [LARGE SCALE GENOMIC DNA]</scope>
    <source>
        <strain evidence="2 3">JEL0888</strain>
    </source>
</reference>
<sequence length="774" mass="81202">MKRLTRSEEMVLLRVVNAVMPFTAVHGEKHARWVHVASRVSSILGCPPGVISDRLCRDVAHRLLKTFQEKQQAAPNETLDPETMDERDRLCSEIQRKIAYFRGPFVHVAAAAAVAGMPPSHFSILSPDNPHAAEAALSFSHALAAHEISKHDPLQMPIAGHPYMSPYQPSAVAASVALQSAHHASLSPHLVGMHDGDKRDPLSQGVPAQPEDPSSSSSAQKKRKTSLGSVAAHPGDDLSSDAAWLHQPSPPSIAPLSHGGSGLGGLAGAPDQPFFHSPYPAALSAHHMQTPTPQHVITMHPLPIAQSHSLSQSRQPQPQQQQQTQQHQQQQNQQQTQQSQPSQQSQQHQLQQTQQTQQQHQQTQLHKHPQHNDHPHQDVSSPYQSIFVTDDQLHPSMRRSVGQTIHAAHAAIGPDMARVAQPAGNPLAASLVGASTASHSNAPAAITDSPASMHDDLAGAALLKLDVASPHSQPTISQHLDRSVLNAAISNATSALSHARSLDAAATGVAAQDHAALVGGDGIPVLDPNSGIVSASGFISALPVSLAQDAAADATQSASFTPPPVGASAVSAAAVSMLHLASARASTTSSAAASPRSAIRAGGASAAIRINPASAGLATVDAVLARLIDELAATVHTQAEQIRELREHLRREATDRKSISRMLEVILQRLPSPPGQLDDPTGAPTTVLASEAASGATQASPYPPAIQDASARTPQAQDGKDAARSGDAATTEMDTSEAPNLSTLSPTERNCSVPRLDHPQLVKKPLAASASATR</sequence>
<evidence type="ECO:0000256" key="1">
    <source>
        <dbReference type="SAM" id="MobiDB-lite"/>
    </source>
</evidence>
<organism evidence="2 3">
    <name type="scientific">Polyrhizophydium stewartii</name>
    <dbReference type="NCBI Taxonomy" id="2732419"/>
    <lineage>
        <taxon>Eukaryota</taxon>
        <taxon>Fungi</taxon>
        <taxon>Fungi incertae sedis</taxon>
        <taxon>Chytridiomycota</taxon>
        <taxon>Chytridiomycota incertae sedis</taxon>
        <taxon>Chytridiomycetes</taxon>
        <taxon>Rhizophydiales</taxon>
        <taxon>Rhizophydiales incertae sedis</taxon>
        <taxon>Polyrhizophydium</taxon>
    </lineage>
</organism>
<evidence type="ECO:0000313" key="3">
    <source>
        <dbReference type="Proteomes" id="UP001527925"/>
    </source>
</evidence>
<dbReference type="PANTHER" id="PTHR13270">
    <property type="entry name" value="PROTEIN C20ORF116-RELATED"/>
    <property type="match status" value="1"/>
</dbReference>
<dbReference type="EMBL" id="JADGIZ020000010">
    <property type="protein sequence ID" value="KAL2917516.1"/>
    <property type="molecule type" value="Genomic_DNA"/>
</dbReference>
<keyword evidence="3" id="KW-1185">Reference proteome</keyword>
<comment type="caution">
    <text evidence="2">The sequence shown here is derived from an EMBL/GenBank/DDBJ whole genome shotgun (WGS) entry which is preliminary data.</text>
</comment>
<dbReference type="Proteomes" id="UP001527925">
    <property type="component" value="Unassembled WGS sequence"/>
</dbReference>
<feature type="region of interest" description="Disordered" evidence="1">
    <location>
        <begin position="691"/>
        <end position="774"/>
    </location>
</feature>
<proteinExistence type="predicted"/>
<name>A0ABR4NDD6_9FUNG</name>
<accession>A0ABR4NDD6</accession>